<name>A0A318Z5Y6_9EURO</name>
<dbReference type="GeneID" id="37079575"/>
<evidence type="ECO:0000313" key="1">
    <source>
        <dbReference type="EMBL" id="PYH41864.1"/>
    </source>
</evidence>
<reference evidence="1 2" key="1">
    <citation type="submission" date="2016-12" db="EMBL/GenBank/DDBJ databases">
        <title>The genomes of Aspergillus section Nigri reveals drivers in fungal speciation.</title>
        <authorList>
            <consortium name="DOE Joint Genome Institute"/>
            <person name="Vesth T.C."/>
            <person name="Nybo J."/>
            <person name="Theobald S."/>
            <person name="Brandl J."/>
            <person name="Frisvad J.C."/>
            <person name="Nielsen K.F."/>
            <person name="Lyhne E.K."/>
            <person name="Kogle M.E."/>
            <person name="Kuo A."/>
            <person name="Riley R."/>
            <person name="Clum A."/>
            <person name="Nolan M."/>
            <person name="Lipzen A."/>
            <person name="Salamov A."/>
            <person name="Henrissat B."/>
            <person name="Wiebenga A."/>
            <person name="De Vries R.P."/>
            <person name="Grigoriev I.V."/>
            <person name="Mortensen U.H."/>
            <person name="Andersen M.R."/>
            <person name="Baker S.E."/>
        </authorList>
    </citation>
    <scope>NUCLEOTIDE SEQUENCE [LARGE SCALE GENOMIC DNA]</scope>
    <source>
        <strain evidence="1 2">JOP 1030-1</strain>
    </source>
</reference>
<dbReference type="InterPro" id="IPR016639">
    <property type="entry name" value="GST_Omega/GSH"/>
</dbReference>
<dbReference type="Proteomes" id="UP000248349">
    <property type="component" value="Unassembled WGS sequence"/>
</dbReference>
<proteinExistence type="predicted"/>
<keyword evidence="2" id="KW-1185">Reference proteome</keyword>
<evidence type="ECO:0008006" key="3">
    <source>
        <dbReference type="Google" id="ProtNLM"/>
    </source>
</evidence>
<dbReference type="GO" id="GO:0005737">
    <property type="term" value="C:cytoplasm"/>
    <property type="evidence" value="ECO:0007669"/>
    <property type="project" value="TreeGrafter"/>
</dbReference>
<dbReference type="PANTHER" id="PTHR32419">
    <property type="entry name" value="GLUTATHIONYL-HYDROQUINONE REDUCTASE"/>
    <property type="match status" value="1"/>
</dbReference>
<dbReference type="GO" id="GO:0004364">
    <property type="term" value="F:glutathione transferase activity"/>
    <property type="evidence" value="ECO:0007669"/>
    <property type="project" value="InterPro"/>
</dbReference>
<dbReference type="AlphaFoldDB" id="A0A318Z5Y6"/>
<protein>
    <recommendedName>
        <fullName evidence="3">GST N-terminal domain-containing protein</fullName>
    </recommendedName>
</protein>
<organism evidence="1 2">
    <name type="scientific">Aspergillus saccharolyticus JOP 1030-1</name>
    <dbReference type="NCBI Taxonomy" id="1450539"/>
    <lineage>
        <taxon>Eukaryota</taxon>
        <taxon>Fungi</taxon>
        <taxon>Dikarya</taxon>
        <taxon>Ascomycota</taxon>
        <taxon>Pezizomycotina</taxon>
        <taxon>Eurotiomycetes</taxon>
        <taxon>Eurotiomycetidae</taxon>
        <taxon>Eurotiales</taxon>
        <taxon>Aspergillaceae</taxon>
        <taxon>Aspergillus</taxon>
        <taxon>Aspergillus subgen. Circumdati</taxon>
    </lineage>
</organism>
<accession>A0A318Z5Y6</accession>
<sequence length="138" mass="16128">MSEPETSLHCHADADAHFRRKPSAFRSTISRDPDAEFPAQENRYVLYLNYGCPWAHRTNLGLEGWFFLTPIMKADTRSPCWLWDSQKETIVNDESGEIIRMFYTEFDELLPYELREANHPSGGYFPPHLRVEIDAMTE</sequence>
<dbReference type="OrthoDB" id="2309723at2759"/>
<dbReference type="STRING" id="1450539.A0A318Z5Y6"/>
<dbReference type="Gene3D" id="3.40.30.10">
    <property type="entry name" value="Glutaredoxin"/>
    <property type="match status" value="2"/>
</dbReference>
<evidence type="ECO:0000313" key="2">
    <source>
        <dbReference type="Proteomes" id="UP000248349"/>
    </source>
</evidence>
<gene>
    <name evidence="1" type="ORF">BP01DRAFT_394708</name>
</gene>
<dbReference type="RefSeq" id="XP_025427846.1">
    <property type="nucleotide sequence ID" value="XM_025578346.1"/>
</dbReference>
<dbReference type="PANTHER" id="PTHR32419:SF25">
    <property type="entry name" value="GLUTATHIONE S-TRANSFERASE (EUROFUNG)"/>
    <property type="match status" value="1"/>
</dbReference>
<dbReference type="EMBL" id="KZ821258">
    <property type="protein sequence ID" value="PYH41864.1"/>
    <property type="molecule type" value="Genomic_DNA"/>
</dbReference>